<dbReference type="EMBL" id="CDHN01000001">
    <property type="protein sequence ID" value="CEJ79874.1"/>
    <property type="molecule type" value="Genomic_DNA"/>
</dbReference>
<evidence type="ECO:0000256" key="2">
    <source>
        <dbReference type="ARBA" id="ARBA00023242"/>
    </source>
</evidence>
<dbReference type="PANTHER" id="PTHR37534:SF49">
    <property type="entry name" value="LYSINE BIOSYNTHESIS REGULATORY PROTEIN LYS14"/>
    <property type="match status" value="1"/>
</dbReference>
<dbReference type="Gene3D" id="4.10.240.10">
    <property type="entry name" value="Zn(2)-C6 fungal-type DNA-binding domain"/>
    <property type="match status" value="1"/>
</dbReference>
<comment type="subcellular location">
    <subcellularLocation>
        <location evidence="1">Nucleus</location>
    </subcellularLocation>
</comment>
<dbReference type="PANTHER" id="PTHR37534">
    <property type="entry name" value="TRANSCRIPTIONAL ACTIVATOR PROTEIN UGA3"/>
    <property type="match status" value="1"/>
</dbReference>
<dbReference type="AlphaFoldDB" id="A0A0A1T3E4"/>
<dbReference type="Pfam" id="PF11951">
    <property type="entry name" value="Fungal_trans_2"/>
    <property type="match status" value="1"/>
</dbReference>
<evidence type="ECO:0000313" key="5">
    <source>
        <dbReference type="EMBL" id="CEJ79874.1"/>
    </source>
</evidence>
<dbReference type="STRING" id="1531966.A0A0A1T3E4"/>
<dbReference type="GO" id="GO:0045944">
    <property type="term" value="P:positive regulation of transcription by RNA polymerase II"/>
    <property type="evidence" value="ECO:0007669"/>
    <property type="project" value="TreeGrafter"/>
</dbReference>
<dbReference type="Proteomes" id="UP000039046">
    <property type="component" value="Unassembled WGS sequence"/>
</dbReference>
<gene>
    <name evidence="5" type="ORF">VHEMI00089</name>
</gene>
<proteinExistence type="predicted"/>
<organism evidence="5 6">
    <name type="scientific">[Torrubiella] hemipterigena</name>
    <dbReference type="NCBI Taxonomy" id="1531966"/>
    <lineage>
        <taxon>Eukaryota</taxon>
        <taxon>Fungi</taxon>
        <taxon>Dikarya</taxon>
        <taxon>Ascomycota</taxon>
        <taxon>Pezizomycotina</taxon>
        <taxon>Sordariomycetes</taxon>
        <taxon>Hypocreomycetidae</taxon>
        <taxon>Hypocreales</taxon>
        <taxon>Clavicipitaceae</taxon>
        <taxon>Clavicipitaceae incertae sedis</taxon>
        <taxon>'Torrubiella' clade</taxon>
    </lineage>
</organism>
<dbReference type="Pfam" id="PF00172">
    <property type="entry name" value="Zn_clus"/>
    <property type="match status" value="1"/>
</dbReference>
<dbReference type="PROSITE" id="PS50048">
    <property type="entry name" value="ZN2_CY6_FUNGAL_2"/>
    <property type="match status" value="1"/>
</dbReference>
<name>A0A0A1T3E4_9HYPO</name>
<reference evidence="5 6" key="1">
    <citation type="journal article" date="2015" name="Genome Announc.">
        <title>Draft Genome Sequence and Gene Annotation of the Entomopathogenic Fungus Verticillium hemipterigenum.</title>
        <authorList>
            <person name="Horn F."/>
            <person name="Habel A."/>
            <person name="Scharf D.H."/>
            <person name="Dworschak J."/>
            <person name="Brakhage A.A."/>
            <person name="Guthke R."/>
            <person name="Hertweck C."/>
            <person name="Linde J."/>
        </authorList>
    </citation>
    <scope>NUCLEOTIDE SEQUENCE [LARGE SCALE GENOMIC DNA]</scope>
</reference>
<keyword evidence="2" id="KW-0539">Nucleus</keyword>
<sequence length="610" mass="68516">MSPTRKRTKCFTGCWTCRSRRVKCDEATPSCQRCRQRGIECEGYGVRLNWKHYNAAGDHSDESAHELDDGESVASRARSRRSMTYIGVSDIPRIPSPEIDNALDQIEHWSAQKSPSRSPRLQRAGFAVFPIDLPPTPFSEDDAEAGLPPNNRSANRLDALRAQDTELLPTPPDSTSCPTLTLPQTPFSLRRQSDTPPQRTSQQEHDAPQLQTESRPGASLTHLDVIQMPSTQKRLVHHWVTFTSRKITLLDEPHNPCRTMMLPMALQGLISSSQESNPSVVVFHALCAAASCNLFELGGRKNEQDRLVALYHDEQAIKHLRDNLSRADEHTDQSFAMAIMACIMVDAISGTTQRWRTHVSGGLAYLAKLRSRGVDEMMLAAFQRHMVSMAILCDVPVADELKSFLDAQQPLDPLETTFPYYGVSRAFLQAHDRMNQLSTLPPPALSAMEKELDAFEMQLYLNFPTPPAQLLAAPTDPQGLILHHIAKVFYYAHLVFFQRSIRHASLASVQTLVDLGIREVEAIEKVGRGNLGCMMLWPVLVLGAECAPPMDDQGTGLRHRMKSWFKEQSKLGFRNLVVLENLIEAVWDAQQDSADWRDFIAEPEFDVFRL</sequence>
<dbReference type="HOGENOM" id="CLU_009030_3_0_1"/>
<feature type="region of interest" description="Disordered" evidence="3">
    <location>
        <begin position="166"/>
        <end position="217"/>
    </location>
</feature>
<dbReference type="SMART" id="SM00066">
    <property type="entry name" value="GAL4"/>
    <property type="match status" value="1"/>
</dbReference>
<feature type="compositionally biased region" description="Polar residues" evidence="3">
    <location>
        <begin position="173"/>
        <end position="187"/>
    </location>
</feature>
<dbReference type="InterPro" id="IPR021858">
    <property type="entry name" value="Fun_TF"/>
</dbReference>
<protein>
    <submittedName>
        <fullName evidence="5">Putative C6 finger domain protein</fullName>
    </submittedName>
</protein>
<accession>A0A0A1T3E4</accession>
<evidence type="ECO:0000256" key="3">
    <source>
        <dbReference type="SAM" id="MobiDB-lite"/>
    </source>
</evidence>
<dbReference type="InterPro" id="IPR036864">
    <property type="entry name" value="Zn2-C6_fun-type_DNA-bd_sf"/>
</dbReference>
<feature type="region of interest" description="Disordered" evidence="3">
    <location>
        <begin position="132"/>
        <end position="154"/>
    </location>
</feature>
<keyword evidence="6" id="KW-1185">Reference proteome</keyword>
<dbReference type="OrthoDB" id="3477330at2759"/>
<evidence type="ECO:0000313" key="6">
    <source>
        <dbReference type="Proteomes" id="UP000039046"/>
    </source>
</evidence>
<dbReference type="InterPro" id="IPR001138">
    <property type="entry name" value="Zn2Cys6_DnaBD"/>
</dbReference>
<dbReference type="GO" id="GO:0000981">
    <property type="term" value="F:DNA-binding transcription factor activity, RNA polymerase II-specific"/>
    <property type="evidence" value="ECO:0007669"/>
    <property type="project" value="InterPro"/>
</dbReference>
<dbReference type="PROSITE" id="PS00463">
    <property type="entry name" value="ZN2_CY6_FUNGAL_1"/>
    <property type="match status" value="1"/>
</dbReference>
<dbReference type="GO" id="GO:0000976">
    <property type="term" value="F:transcription cis-regulatory region binding"/>
    <property type="evidence" value="ECO:0007669"/>
    <property type="project" value="TreeGrafter"/>
</dbReference>
<dbReference type="GO" id="GO:0005634">
    <property type="term" value="C:nucleus"/>
    <property type="evidence" value="ECO:0007669"/>
    <property type="project" value="UniProtKB-SubCell"/>
</dbReference>
<evidence type="ECO:0000259" key="4">
    <source>
        <dbReference type="PROSITE" id="PS50048"/>
    </source>
</evidence>
<evidence type="ECO:0000256" key="1">
    <source>
        <dbReference type="ARBA" id="ARBA00004123"/>
    </source>
</evidence>
<feature type="domain" description="Zn(2)-C6 fungal-type" evidence="4">
    <location>
        <begin position="13"/>
        <end position="41"/>
    </location>
</feature>
<dbReference type="CDD" id="cd00067">
    <property type="entry name" value="GAL4"/>
    <property type="match status" value="1"/>
</dbReference>
<dbReference type="SUPFAM" id="SSF57701">
    <property type="entry name" value="Zn2/Cys6 DNA-binding domain"/>
    <property type="match status" value="1"/>
</dbReference>
<dbReference type="GO" id="GO:0008270">
    <property type="term" value="F:zinc ion binding"/>
    <property type="evidence" value="ECO:0007669"/>
    <property type="project" value="InterPro"/>
</dbReference>